<dbReference type="OrthoDB" id="4338073at2"/>
<keyword evidence="4" id="KW-1185">Reference proteome</keyword>
<proteinExistence type="predicted"/>
<organism evidence="3 4">
    <name type="scientific">Stackebrandtia albiflava</name>
    <dbReference type="NCBI Taxonomy" id="406432"/>
    <lineage>
        <taxon>Bacteria</taxon>
        <taxon>Bacillati</taxon>
        <taxon>Actinomycetota</taxon>
        <taxon>Actinomycetes</taxon>
        <taxon>Glycomycetales</taxon>
        <taxon>Glycomycetaceae</taxon>
        <taxon>Stackebrandtia</taxon>
    </lineage>
</organism>
<keyword evidence="2" id="KW-0472">Membrane</keyword>
<feature type="region of interest" description="Disordered" evidence="1">
    <location>
        <begin position="1"/>
        <end position="23"/>
    </location>
</feature>
<gene>
    <name evidence="3" type="ORF">LX16_3743</name>
</gene>
<evidence type="ECO:0000313" key="3">
    <source>
        <dbReference type="EMBL" id="TWJ12976.1"/>
    </source>
</evidence>
<evidence type="ECO:0000256" key="2">
    <source>
        <dbReference type="SAM" id="Phobius"/>
    </source>
</evidence>
<protein>
    <recommendedName>
        <fullName evidence="5">DUF4190 domain-containing protein</fullName>
    </recommendedName>
</protein>
<keyword evidence="2" id="KW-0812">Transmembrane</keyword>
<feature type="transmembrane region" description="Helical" evidence="2">
    <location>
        <begin position="31"/>
        <end position="60"/>
    </location>
</feature>
<feature type="compositionally biased region" description="Polar residues" evidence="1">
    <location>
        <begin position="1"/>
        <end position="15"/>
    </location>
</feature>
<feature type="transmembrane region" description="Helical" evidence="2">
    <location>
        <begin position="81"/>
        <end position="101"/>
    </location>
</feature>
<evidence type="ECO:0000256" key="1">
    <source>
        <dbReference type="SAM" id="MobiDB-lite"/>
    </source>
</evidence>
<accession>A0A562V506</accession>
<comment type="caution">
    <text evidence="3">The sequence shown here is derived from an EMBL/GenBank/DDBJ whole genome shotgun (WGS) entry which is preliminary data.</text>
</comment>
<keyword evidence="2" id="KW-1133">Transmembrane helix</keyword>
<name>A0A562V506_9ACTN</name>
<dbReference type="Proteomes" id="UP000321617">
    <property type="component" value="Unassembled WGS sequence"/>
</dbReference>
<dbReference type="RefSeq" id="WP_147140511.1">
    <property type="nucleotide sequence ID" value="NZ_BAABIJ010000002.1"/>
</dbReference>
<sequence length="116" mass="12102">MNRSGDSPASWSPSVTGGDPPVPRNAMGNSAVVIGVMAVVACCLPIGGLLLSVLAIVFGIRGYRLHRRGVATNPGRSVTGMVLGFFTLPVTGLNAALLGFFPEGYGDAVEWLVSWW</sequence>
<evidence type="ECO:0008006" key="5">
    <source>
        <dbReference type="Google" id="ProtNLM"/>
    </source>
</evidence>
<dbReference type="AlphaFoldDB" id="A0A562V506"/>
<evidence type="ECO:0000313" key="4">
    <source>
        <dbReference type="Proteomes" id="UP000321617"/>
    </source>
</evidence>
<dbReference type="EMBL" id="VLLL01000006">
    <property type="protein sequence ID" value="TWJ12976.1"/>
    <property type="molecule type" value="Genomic_DNA"/>
</dbReference>
<reference evidence="3 4" key="1">
    <citation type="journal article" date="2013" name="Stand. Genomic Sci.">
        <title>Genomic Encyclopedia of Type Strains, Phase I: The one thousand microbial genomes (KMG-I) project.</title>
        <authorList>
            <person name="Kyrpides N.C."/>
            <person name="Woyke T."/>
            <person name="Eisen J.A."/>
            <person name="Garrity G."/>
            <person name="Lilburn T.G."/>
            <person name="Beck B.J."/>
            <person name="Whitman W.B."/>
            <person name="Hugenholtz P."/>
            <person name="Klenk H.P."/>
        </authorList>
    </citation>
    <scope>NUCLEOTIDE SEQUENCE [LARGE SCALE GENOMIC DNA]</scope>
    <source>
        <strain evidence="3 4">DSM 45044</strain>
    </source>
</reference>